<protein>
    <submittedName>
        <fullName evidence="1">Uncharacterized protein</fullName>
    </submittedName>
</protein>
<sequence length="128" mass="14831">MWLWTRPSETFVATKEPVLKFTSHTFVATKKPLALLRNRERRELKIVEKCDDLGLSLRCPQNENLPPPPPPPFLLNLLQSPLALMQRQIRNLQEMIHFNYLLGRVEGVPIFESLTSTVKTTILNQLEQ</sequence>
<keyword evidence="2" id="KW-1185">Reference proteome</keyword>
<evidence type="ECO:0000313" key="1">
    <source>
        <dbReference type="EMBL" id="KAL2468575.1"/>
    </source>
</evidence>
<dbReference type="AlphaFoldDB" id="A0ABD1PXB1"/>
<evidence type="ECO:0000313" key="2">
    <source>
        <dbReference type="Proteomes" id="UP001604277"/>
    </source>
</evidence>
<dbReference type="Proteomes" id="UP001604277">
    <property type="component" value="Unassembled WGS sequence"/>
</dbReference>
<dbReference type="EMBL" id="JBFOLJ010000016">
    <property type="protein sequence ID" value="KAL2468575.1"/>
    <property type="molecule type" value="Genomic_DNA"/>
</dbReference>
<reference evidence="2" key="1">
    <citation type="submission" date="2024-07" db="EMBL/GenBank/DDBJ databases">
        <title>Two chromosome-level genome assemblies of Korean endemic species Abeliophyllum distichum and Forsythia ovata (Oleaceae).</title>
        <authorList>
            <person name="Jang H."/>
        </authorList>
    </citation>
    <scope>NUCLEOTIDE SEQUENCE [LARGE SCALE GENOMIC DNA]</scope>
</reference>
<name>A0ABD1PXB1_9LAMI</name>
<accession>A0ABD1PXB1</accession>
<organism evidence="1 2">
    <name type="scientific">Forsythia ovata</name>
    <dbReference type="NCBI Taxonomy" id="205694"/>
    <lineage>
        <taxon>Eukaryota</taxon>
        <taxon>Viridiplantae</taxon>
        <taxon>Streptophyta</taxon>
        <taxon>Embryophyta</taxon>
        <taxon>Tracheophyta</taxon>
        <taxon>Spermatophyta</taxon>
        <taxon>Magnoliopsida</taxon>
        <taxon>eudicotyledons</taxon>
        <taxon>Gunneridae</taxon>
        <taxon>Pentapetalae</taxon>
        <taxon>asterids</taxon>
        <taxon>lamiids</taxon>
        <taxon>Lamiales</taxon>
        <taxon>Oleaceae</taxon>
        <taxon>Forsythieae</taxon>
        <taxon>Forsythia</taxon>
    </lineage>
</organism>
<gene>
    <name evidence="1" type="ORF">Fot_50151</name>
</gene>
<proteinExistence type="predicted"/>
<comment type="caution">
    <text evidence="1">The sequence shown here is derived from an EMBL/GenBank/DDBJ whole genome shotgun (WGS) entry which is preliminary data.</text>
</comment>